<proteinExistence type="predicted"/>
<organism evidence="1 2">
    <name type="scientific">Streptomyces cavernicola</name>
    <dbReference type="NCBI Taxonomy" id="3043613"/>
    <lineage>
        <taxon>Bacteria</taxon>
        <taxon>Bacillati</taxon>
        <taxon>Actinomycetota</taxon>
        <taxon>Actinomycetes</taxon>
        <taxon>Kitasatosporales</taxon>
        <taxon>Streptomycetaceae</taxon>
        <taxon>Streptomyces</taxon>
    </lineage>
</organism>
<keyword evidence="2" id="KW-1185">Reference proteome</keyword>
<dbReference type="Proteomes" id="UP001223978">
    <property type="component" value="Unassembled WGS sequence"/>
</dbReference>
<dbReference type="InterPro" id="IPR037883">
    <property type="entry name" value="Knr4/Smi1-like_sf"/>
</dbReference>
<dbReference type="Gene3D" id="3.40.1580.10">
    <property type="entry name" value="SMI1/KNR4-like"/>
    <property type="match status" value="1"/>
</dbReference>
<evidence type="ECO:0000313" key="2">
    <source>
        <dbReference type="Proteomes" id="UP001223978"/>
    </source>
</evidence>
<accession>A0ABT6SHQ0</accession>
<dbReference type="EMBL" id="JASCIQ010000033">
    <property type="protein sequence ID" value="MDI3407505.1"/>
    <property type="molecule type" value="Genomic_DNA"/>
</dbReference>
<gene>
    <name evidence="1" type="ORF">QIS96_27300</name>
</gene>
<protein>
    <recommendedName>
        <fullName evidence="3">Knr4/Smi1-like domain-containing protein</fullName>
    </recommendedName>
</protein>
<evidence type="ECO:0000313" key="1">
    <source>
        <dbReference type="EMBL" id="MDI3407505.1"/>
    </source>
</evidence>
<dbReference type="RefSeq" id="WP_282545418.1">
    <property type="nucleotide sequence ID" value="NZ_JASCIQ010000033.1"/>
</dbReference>
<name>A0ABT6SHQ0_9ACTN</name>
<comment type="caution">
    <text evidence="1">The sequence shown here is derived from an EMBL/GenBank/DDBJ whole genome shotgun (WGS) entry which is preliminary data.</text>
</comment>
<sequence>MHVEALTRICPPPHPGRSVNWPAVEQQLRLALPADYKQLVETYGGGVFADSLRLLEPDGADDMYDLVAQTAERAEILDDLWEAGEPKPSELLDGDIRLVPWGLKEDAGHFLYWQARPDQEPEEWTVLLNEGRGPLWEAHPLSCSRFLFEVVAGTSTSTYFCDLDASVTSEGRYRFRPNSQIFSG</sequence>
<evidence type="ECO:0008006" key="3">
    <source>
        <dbReference type="Google" id="ProtNLM"/>
    </source>
</evidence>
<reference evidence="1 2" key="1">
    <citation type="submission" date="2023-05" db="EMBL/GenBank/DDBJ databases">
        <title>Draft genome sequence of Streptomyces sp. B-S-A6 isolated from a cave soil in Thailand.</title>
        <authorList>
            <person name="Chamroensaksri N."/>
            <person name="Muangham S."/>
        </authorList>
    </citation>
    <scope>NUCLEOTIDE SEQUENCE [LARGE SCALE GENOMIC DNA]</scope>
    <source>
        <strain evidence="1 2">B-S-A6</strain>
    </source>
</reference>
<dbReference type="SUPFAM" id="SSF160631">
    <property type="entry name" value="SMI1/KNR4-like"/>
    <property type="match status" value="1"/>
</dbReference>